<evidence type="ECO:0000313" key="2">
    <source>
        <dbReference type="Proteomes" id="UP000631114"/>
    </source>
</evidence>
<gene>
    <name evidence="1" type="ORF">IFM89_000021</name>
</gene>
<dbReference type="OrthoDB" id="1929062at2759"/>
<evidence type="ECO:0008006" key="3">
    <source>
        <dbReference type="Google" id="ProtNLM"/>
    </source>
</evidence>
<keyword evidence="2" id="KW-1185">Reference proteome</keyword>
<dbReference type="Proteomes" id="UP000631114">
    <property type="component" value="Unassembled WGS sequence"/>
</dbReference>
<protein>
    <recommendedName>
        <fullName evidence="3">F-box/LRR-repeat protein 23</fullName>
    </recommendedName>
</protein>
<proteinExistence type="predicted"/>
<dbReference type="PANTHER" id="PTHR38926:SF5">
    <property type="entry name" value="F-BOX AND LEUCINE-RICH REPEAT PROTEIN 6"/>
    <property type="match status" value="1"/>
</dbReference>
<dbReference type="PANTHER" id="PTHR38926">
    <property type="entry name" value="F-BOX DOMAIN CONTAINING PROTEIN, EXPRESSED"/>
    <property type="match status" value="1"/>
</dbReference>
<evidence type="ECO:0000313" key="1">
    <source>
        <dbReference type="EMBL" id="KAF9618070.1"/>
    </source>
</evidence>
<dbReference type="InterPro" id="IPR036047">
    <property type="entry name" value="F-box-like_dom_sf"/>
</dbReference>
<dbReference type="SUPFAM" id="SSF52047">
    <property type="entry name" value="RNI-like"/>
    <property type="match status" value="1"/>
</dbReference>
<accession>A0A835M3S8</accession>
<organism evidence="1 2">
    <name type="scientific">Coptis chinensis</name>
    <dbReference type="NCBI Taxonomy" id="261450"/>
    <lineage>
        <taxon>Eukaryota</taxon>
        <taxon>Viridiplantae</taxon>
        <taxon>Streptophyta</taxon>
        <taxon>Embryophyta</taxon>
        <taxon>Tracheophyta</taxon>
        <taxon>Spermatophyta</taxon>
        <taxon>Magnoliopsida</taxon>
        <taxon>Ranunculales</taxon>
        <taxon>Ranunculaceae</taxon>
        <taxon>Coptidoideae</taxon>
        <taxon>Coptis</taxon>
    </lineage>
</organism>
<comment type="caution">
    <text evidence="1">The sequence shown here is derived from an EMBL/GenBank/DDBJ whole genome shotgun (WGS) entry which is preliminary data.</text>
</comment>
<reference evidence="1 2" key="1">
    <citation type="submission" date="2020-10" db="EMBL/GenBank/DDBJ databases">
        <title>The Coptis chinensis genome and diversification of protoberbering-type alkaloids.</title>
        <authorList>
            <person name="Wang B."/>
            <person name="Shu S."/>
            <person name="Song C."/>
            <person name="Liu Y."/>
        </authorList>
    </citation>
    <scope>NUCLEOTIDE SEQUENCE [LARGE SCALE GENOMIC DNA]</scope>
    <source>
        <strain evidence="1">HL-2020</strain>
        <tissue evidence="1">Leaf</tissue>
    </source>
</reference>
<dbReference type="Gene3D" id="3.80.10.10">
    <property type="entry name" value="Ribonuclease Inhibitor"/>
    <property type="match status" value="1"/>
</dbReference>
<sequence>MAERRWEDLNCDCLALVFERVRLKHLMLDVPLVCKSWYKAHLSPRCWKNFDFLRFADDFSFGSSYTNLIKFAVTRSCGTATIVALPDDCTFEDLNYISEECKALKILSVPYFDATPEQSNFVGLFINSGIDIEEATSIVTNLPKIKYLSLRNCSVPRECLIQILNGCRDLVLFDVRDCIGFDEDEEEILKIASHIKNFRLQGSMLYDYYYETGADYEYFTGNGSD</sequence>
<name>A0A835M3S8_9MAGN</name>
<dbReference type="AlphaFoldDB" id="A0A835M3S8"/>
<dbReference type="InterPro" id="IPR032675">
    <property type="entry name" value="LRR_dom_sf"/>
</dbReference>
<dbReference type="Gene3D" id="1.20.1280.50">
    <property type="match status" value="1"/>
</dbReference>
<dbReference type="EMBL" id="JADFTS010000002">
    <property type="protein sequence ID" value="KAF9618070.1"/>
    <property type="molecule type" value="Genomic_DNA"/>
</dbReference>
<dbReference type="SUPFAM" id="SSF81383">
    <property type="entry name" value="F-box domain"/>
    <property type="match status" value="1"/>
</dbReference>